<reference evidence="1 2" key="2">
    <citation type="journal article" date="2015" name="Stand. Genomic Sci.">
        <title>Draft genome sequence of marine-derived Streptomyces sp. TP-A0598, a producer of anti-MRSA antibiotic lydicamycins.</title>
        <authorList>
            <person name="Komaki H."/>
            <person name="Ichikawa N."/>
            <person name="Hosoyama A."/>
            <person name="Fujita N."/>
            <person name="Igarashi Y."/>
        </authorList>
    </citation>
    <scope>NUCLEOTIDE SEQUENCE [LARGE SCALE GENOMIC DNA]</scope>
    <source>
        <strain evidence="1 2">NBRC 110027</strain>
    </source>
</reference>
<dbReference type="Proteomes" id="UP000048965">
    <property type="component" value="Unassembled WGS sequence"/>
</dbReference>
<evidence type="ECO:0000313" key="2">
    <source>
        <dbReference type="Proteomes" id="UP000048965"/>
    </source>
</evidence>
<gene>
    <name evidence="1" type="ORF">TPA0598_13_01020</name>
</gene>
<comment type="caution">
    <text evidence="1">The sequence shown here is derived from an EMBL/GenBank/DDBJ whole genome shotgun (WGS) entry which is preliminary data.</text>
</comment>
<dbReference type="AlphaFoldDB" id="A0A0P4RI31"/>
<sequence length="90" mass="9971">MRGQGRYADEVRRLVLGRRLPLPGYLRSDGAGRKTTIADALHLTHPSRFSAFPRQSSSALGAEEDSGGLEVRAHTAERIRAWKSWVRSAV</sequence>
<accession>A0A0P4RI31</accession>
<reference evidence="2" key="1">
    <citation type="submission" date="2014-09" db="EMBL/GenBank/DDBJ databases">
        <title>Whole genome shotgun sequence of Streptomyces sp. NBRC 110027.</title>
        <authorList>
            <person name="Komaki H."/>
            <person name="Ichikawa N."/>
            <person name="Katano-Makiyama Y."/>
            <person name="Hosoyama A."/>
            <person name="Hashimoto M."/>
            <person name="Uohara A."/>
            <person name="Kitahashi Y."/>
            <person name="Ohji S."/>
            <person name="Kimura A."/>
            <person name="Yamazoe A."/>
            <person name="Igarashi Y."/>
            <person name="Fujita N."/>
        </authorList>
    </citation>
    <scope>NUCLEOTIDE SEQUENCE [LARGE SCALE GENOMIC DNA]</scope>
    <source>
        <strain evidence="2">NBRC 110027</strain>
    </source>
</reference>
<name>A0A0P4RI31_9ACTN</name>
<proteinExistence type="predicted"/>
<dbReference type="EMBL" id="BBNO01000013">
    <property type="protein sequence ID" value="GAO12918.1"/>
    <property type="molecule type" value="Genomic_DNA"/>
</dbReference>
<protein>
    <submittedName>
        <fullName evidence="1">Uncharacterized protein</fullName>
    </submittedName>
</protein>
<evidence type="ECO:0000313" key="1">
    <source>
        <dbReference type="EMBL" id="GAO12918.1"/>
    </source>
</evidence>
<keyword evidence="2" id="KW-1185">Reference proteome</keyword>
<organism evidence="1 2">
    <name type="scientific">Streptomyces lydicamycinicus</name>
    <dbReference type="NCBI Taxonomy" id="1546107"/>
    <lineage>
        <taxon>Bacteria</taxon>
        <taxon>Bacillati</taxon>
        <taxon>Actinomycetota</taxon>
        <taxon>Actinomycetes</taxon>
        <taxon>Kitasatosporales</taxon>
        <taxon>Streptomycetaceae</taxon>
        <taxon>Streptomyces</taxon>
    </lineage>
</organism>